<name>A0A1Z1FCX6_9SPHN</name>
<dbReference type="GO" id="GO:0004672">
    <property type="term" value="F:protein kinase activity"/>
    <property type="evidence" value="ECO:0007669"/>
    <property type="project" value="UniProtKB-ARBA"/>
</dbReference>
<sequence>MTQLAARFAASAGEYRRAVAQAVADADRPAIVLHAHRLAGIAPMLGHPAIGDAAARLEESAEAGDYAADAAMLDLLLARLDG</sequence>
<dbReference type="AlphaFoldDB" id="A0A1Z1FCX6"/>
<dbReference type="Pfam" id="PF01627">
    <property type="entry name" value="Hpt"/>
    <property type="match status" value="1"/>
</dbReference>
<dbReference type="STRING" id="450378.GCA_001661675_02206"/>
<dbReference type="EMBL" id="CP019602">
    <property type="protein sequence ID" value="ARU16605.1"/>
    <property type="molecule type" value="Genomic_DNA"/>
</dbReference>
<dbReference type="OrthoDB" id="7429195at2"/>
<feature type="domain" description="HPt" evidence="3">
    <location>
        <begin position="1"/>
        <end position="82"/>
    </location>
</feature>
<dbReference type="GO" id="GO:0000160">
    <property type="term" value="P:phosphorelay signal transduction system"/>
    <property type="evidence" value="ECO:0007669"/>
    <property type="project" value="UniProtKB-KW"/>
</dbReference>
<protein>
    <recommendedName>
        <fullName evidence="3">HPt domain-containing protein</fullName>
    </recommendedName>
</protein>
<feature type="modified residue" description="Phosphohistidine" evidence="2">
    <location>
        <position position="36"/>
    </location>
</feature>
<keyword evidence="2" id="KW-0597">Phosphoprotein</keyword>
<keyword evidence="1" id="KW-0902">Two-component regulatory system</keyword>
<evidence type="ECO:0000313" key="5">
    <source>
        <dbReference type="Proteomes" id="UP000195807"/>
    </source>
</evidence>
<dbReference type="Gene3D" id="1.20.120.160">
    <property type="entry name" value="HPT domain"/>
    <property type="match status" value="1"/>
</dbReference>
<evidence type="ECO:0000256" key="1">
    <source>
        <dbReference type="ARBA" id="ARBA00023012"/>
    </source>
</evidence>
<dbReference type="KEGG" id="cman:A9D14_10965"/>
<gene>
    <name evidence="4" type="ORF">A9D14_10965</name>
</gene>
<dbReference type="SUPFAM" id="SSF47226">
    <property type="entry name" value="Histidine-containing phosphotransfer domain, HPT domain"/>
    <property type="match status" value="1"/>
</dbReference>
<proteinExistence type="predicted"/>
<organism evidence="4 5">
    <name type="scientific">Croceicoccus marinus</name>
    <dbReference type="NCBI Taxonomy" id="450378"/>
    <lineage>
        <taxon>Bacteria</taxon>
        <taxon>Pseudomonadati</taxon>
        <taxon>Pseudomonadota</taxon>
        <taxon>Alphaproteobacteria</taxon>
        <taxon>Sphingomonadales</taxon>
        <taxon>Erythrobacteraceae</taxon>
        <taxon>Croceicoccus</taxon>
    </lineage>
</organism>
<dbReference type="InterPro" id="IPR036641">
    <property type="entry name" value="HPT_dom_sf"/>
</dbReference>
<evidence type="ECO:0000259" key="3">
    <source>
        <dbReference type="PROSITE" id="PS50894"/>
    </source>
</evidence>
<evidence type="ECO:0000313" key="4">
    <source>
        <dbReference type="EMBL" id="ARU16605.1"/>
    </source>
</evidence>
<keyword evidence="5" id="KW-1185">Reference proteome</keyword>
<dbReference type="Proteomes" id="UP000195807">
    <property type="component" value="Chromosome"/>
</dbReference>
<dbReference type="PROSITE" id="PS50894">
    <property type="entry name" value="HPT"/>
    <property type="match status" value="1"/>
</dbReference>
<dbReference type="InterPro" id="IPR008207">
    <property type="entry name" value="Sig_transdc_His_kin_Hpt_dom"/>
</dbReference>
<evidence type="ECO:0000256" key="2">
    <source>
        <dbReference type="PROSITE-ProRule" id="PRU00110"/>
    </source>
</evidence>
<accession>A0A1Z1FCX6</accession>
<reference evidence="4 5" key="1">
    <citation type="submission" date="2017-01" db="EMBL/GenBank/DDBJ databases">
        <title>Complete genome sequence of esterase-producing bacterium Croceicoccus marinus E4A9.</title>
        <authorList>
            <person name="Wu Y.-H."/>
            <person name="Cheng H."/>
            <person name="Xu L."/>
            <person name="Huo Y.-Y."/>
            <person name="Wang C.-S."/>
            <person name="Xu X.-W."/>
        </authorList>
    </citation>
    <scope>NUCLEOTIDE SEQUENCE [LARGE SCALE GENOMIC DNA]</scope>
    <source>
        <strain evidence="4 5">E4A9</strain>
    </source>
</reference>